<evidence type="ECO:0000256" key="3">
    <source>
        <dbReference type="ARBA" id="ARBA00022448"/>
    </source>
</evidence>
<evidence type="ECO:0000256" key="9">
    <source>
        <dbReference type="RuleBase" id="RU362091"/>
    </source>
</evidence>
<sequence length="539" mass="54423">MNGGSIDGHALALVLFVAFVSVSLLLCGLAAADSDDPEQFYTGSATARPAASGLAVAGDYISVATLLSTTGSVALVGYDGVLFAFATVLSLTLLALVLARPLRGRNRFTLGDLLSERLGERSVRVAMGVAVLVTVMPLLVVQLAAAGEIMTVMLDLPGDALTGCTIATGALMVCFSASGGMRGTGYVQILKTVVLVGAVLLLAGLVLSRFGWSPPALWDAAAEGSGQGSAYGTPGLQFGDSVTGTLDLIGFHMTLALGAACMPHVMMRLHPVRSGRHVRATMGWAVGAVALVCGGVVVVGLGAAALVGAPALRAADPAGGTALLMVTAALDPGVAPAHSVLFAIVAIAVFATTLAAVAGIAVAAAASVAHDLAPSARRRSRTAGMPETGRARRAVLAVGAVAVLLSVLAQHRNPQILFSFTFAVAASAIAPVVLCVLFVPGTTARGVRWALYGTPLLTAVLMAVSPATSGIPTALFPGHDFHVFPLQTPGLVTIPAGFALCLLGSRLRRRGDGRPGRSPDGPAHWAAAQQPAAEPGNRP</sequence>
<dbReference type="AlphaFoldDB" id="A0A7H0I2J1"/>
<evidence type="ECO:0000313" key="12">
    <source>
        <dbReference type="EMBL" id="QNP67007.1"/>
    </source>
</evidence>
<organism evidence="12 13">
    <name type="scientific">Streptomyces genisteinicus</name>
    <dbReference type="NCBI Taxonomy" id="2768068"/>
    <lineage>
        <taxon>Bacteria</taxon>
        <taxon>Bacillati</taxon>
        <taxon>Actinomycetota</taxon>
        <taxon>Actinomycetes</taxon>
        <taxon>Kitasatosporales</taxon>
        <taxon>Streptomycetaceae</taxon>
        <taxon>Streptomyces</taxon>
    </lineage>
</organism>
<feature type="transmembrane region" description="Helical" evidence="11">
    <location>
        <begin position="160"/>
        <end position="181"/>
    </location>
</feature>
<feature type="transmembrane region" description="Helical" evidence="11">
    <location>
        <begin position="81"/>
        <end position="102"/>
    </location>
</feature>
<evidence type="ECO:0000256" key="2">
    <source>
        <dbReference type="ARBA" id="ARBA00006434"/>
    </source>
</evidence>
<evidence type="ECO:0000256" key="4">
    <source>
        <dbReference type="ARBA" id="ARBA00022475"/>
    </source>
</evidence>
<dbReference type="GO" id="GO:0006847">
    <property type="term" value="P:plasma membrane acetate transport"/>
    <property type="evidence" value="ECO:0007669"/>
    <property type="project" value="TreeGrafter"/>
</dbReference>
<evidence type="ECO:0000313" key="13">
    <source>
        <dbReference type="Proteomes" id="UP000516230"/>
    </source>
</evidence>
<feature type="transmembrane region" description="Helical" evidence="11">
    <location>
        <begin position="483"/>
        <end position="504"/>
    </location>
</feature>
<feature type="transmembrane region" description="Helical" evidence="11">
    <location>
        <begin position="193"/>
        <end position="212"/>
    </location>
</feature>
<feature type="transmembrane region" description="Helical" evidence="11">
    <location>
        <begin position="451"/>
        <end position="471"/>
    </location>
</feature>
<comment type="similarity">
    <text evidence="2 9">Belongs to the sodium:solute symporter (SSF) (TC 2.A.21) family.</text>
</comment>
<dbReference type="PANTHER" id="PTHR48086">
    <property type="entry name" value="SODIUM/PROLINE SYMPORTER-RELATED"/>
    <property type="match status" value="1"/>
</dbReference>
<keyword evidence="5 11" id="KW-0812">Transmembrane</keyword>
<dbReference type="Pfam" id="PF00474">
    <property type="entry name" value="SSF"/>
    <property type="match status" value="1"/>
</dbReference>
<dbReference type="Proteomes" id="UP000516230">
    <property type="component" value="Chromosome"/>
</dbReference>
<dbReference type="PANTHER" id="PTHR48086:SF6">
    <property type="entry name" value="CATION_ACETATE SYMPORTER ACTP"/>
    <property type="match status" value="1"/>
</dbReference>
<dbReference type="PROSITE" id="PS50283">
    <property type="entry name" value="NA_SOLUT_SYMP_3"/>
    <property type="match status" value="1"/>
</dbReference>
<feature type="region of interest" description="Disordered" evidence="10">
    <location>
        <begin position="511"/>
        <end position="539"/>
    </location>
</feature>
<dbReference type="InterPro" id="IPR001734">
    <property type="entry name" value="Na/solute_symporter"/>
</dbReference>
<gene>
    <name evidence="12" type="ORF">IAG43_31610</name>
</gene>
<accession>A0A7H0I2J1</accession>
<keyword evidence="13" id="KW-1185">Reference proteome</keyword>
<proteinExistence type="inferred from homology"/>
<dbReference type="Gene3D" id="1.20.1730.10">
    <property type="entry name" value="Sodium/glucose cotransporter"/>
    <property type="match status" value="1"/>
</dbReference>
<evidence type="ECO:0000256" key="1">
    <source>
        <dbReference type="ARBA" id="ARBA00004651"/>
    </source>
</evidence>
<evidence type="ECO:0000256" key="11">
    <source>
        <dbReference type="SAM" id="Phobius"/>
    </source>
</evidence>
<dbReference type="GO" id="GO:0005886">
    <property type="term" value="C:plasma membrane"/>
    <property type="evidence" value="ECO:0007669"/>
    <property type="project" value="UniProtKB-SubCell"/>
</dbReference>
<keyword evidence="3" id="KW-0813">Transport</keyword>
<dbReference type="GO" id="GO:0015123">
    <property type="term" value="F:acetate transmembrane transporter activity"/>
    <property type="evidence" value="ECO:0007669"/>
    <property type="project" value="TreeGrafter"/>
</dbReference>
<keyword evidence="7 11" id="KW-1133">Transmembrane helix</keyword>
<feature type="transmembrane region" description="Helical" evidence="11">
    <location>
        <begin position="340"/>
        <end position="373"/>
    </location>
</feature>
<dbReference type="InterPro" id="IPR038377">
    <property type="entry name" value="Na/Glc_symporter_sf"/>
</dbReference>
<evidence type="ECO:0000256" key="8">
    <source>
        <dbReference type="ARBA" id="ARBA00023136"/>
    </source>
</evidence>
<evidence type="ECO:0000256" key="5">
    <source>
        <dbReference type="ARBA" id="ARBA00022692"/>
    </source>
</evidence>
<feature type="transmembrane region" description="Helical" evidence="11">
    <location>
        <begin position="249"/>
        <end position="269"/>
    </location>
</feature>
<feature type="transmembrane region" description="Helical" evidence="11">
    <location>
        <begin position="416"/>
        <end position="439"/>
    </location>
</feature>
<keyword evidence="6" id="KW-0769">Symport</keyword>
<keyword evidence="8 11" id="KW-0472">Membrane</keyword>
<feature type="transmembrane region" description="Helical" evidence="11">
    <location>
        <begin position="123"/>
        <end position="145"/>
    </location>
</feature>
<keyword evidence="4" id="KW-1003">Cell membrane</keyword>
<name>A0A7H0I2J1_9ACTN</name>
<feature type="transmembrane region" description="Helical" evidence="11">
    <location>
        <begin position="394"/>
        <end position="410"/>
    </location>
</feature>
<protein>
    <submittedName>
        <fullName evidence="12">Cation acetate symporter</fullName>
    </submittedName>
</protein>
<dbReference type="KEGG" id="sgj:IAG43_31610"/>
<evidence type="ECO:0000256" key="7">
    <source>
        <dbReference type="ARBA" id="ARBA00022989"/>
    </source>
</evidence>
<feature type="transmembrane region" description="Helical" evidence="11">
    <location>
        <begin position="12"/>
        <end position="32"/>
    </location>
</feature>
<dbReference type="GO" id="GO:0015293">
    <property type="term" value="F:symporter activity"/>
    <property type="evidence" value="ECO:0007669"/>
    <property type="project" value="UniProtKB-KW"/>
</dbReference>
<feature type="transmembrane region" description="Helical" evidence="11">
    <location>
        <begin position="281"/>
        <end position="307"/>
    </location>
</feature>
<evidence type="ECO:0000256" key="6">
    <source>
        <dbReference type="ARBA" id="ARBA00022847"/>
    </source>
</evidence>
<dbReference type="InterPro" id="IPR050277">
    <property type="entry name" value="Sodium:Solute_Symporter"/>
</dbReference>
<evidence type="ECO:0000256" key="10">
    <source>
        <dbReference type="SAM" id="MobiDB-lite"/>
    </source>
</evidence>
<dbReference type="RefSeq" id="WP_187744060.1">
    <property type="nucleotide sequence ID" value="NZ_CP060825.1"/>
</dbReference>
<feature type="compositionally biased region" description="Low complexity" evidence="10">
    <location>
        <begin position="518"/>
        <end position="533"/>
    </location>
</feature>
<comment type="subcellular location">
    <subcellularLocation>
        <location evidence="1">Cell membrane</location>
        <topology evidence="1">Multi-pass membrane protein</topology>
    </subcellularLocation>
</comment>
<dbReference type="EMBL" id="CP060825">
    <property type="protein sequence ID" value="QNP67007.1"/>
    <property type="molecule type" value="Genomic_DNA"/>
</dbReference>
<reference evidence="12 13" key="1">
    <citation type="submission" date="2020-08" db="EMBL/GenBank/DDBJ databases">
        <title>A novel species.</title>
        <authorList>
            <person name="Gao J."/>
        </authorList>
    </citation>
    <scope>NUCLEOTIDE SEQUENCE [LARGE SCALE GENOMIC DNA]</scope>
    <source>
        <strain evidence="12 13">CRPJ-33</strain>
    </source>
</reference>